<evidence type="ECO:0000313" key="3">
    <source>
        <dbReference type="Proteomes" id="UP001199236"/>
    </source>
</evidence>
<reference evidence="2 3" key="1">
    <citation type="submission" date="2021-10" db="EMBL/GenBank/DDBJ databases">
        <title>Anaerobic single-cell dispensing facilitates the cultivation of human gut bacteria.</title>
        <authorList>
            <person name="Afrizal A."/>
        </authorList>
    </citation>
    <scope>NUCLEOTIDE SEQUENCE [LARGE SCALE GENOMIC DNA]</scope>
    <source>
        <strain evidence="2 3">CLA-AA-H223</strain>
    </source>
</reference>
<protein>
    <submittedName>
        <fullName evidence="2">Intracellular growth attenuator family protein</fullName>
    </submittedName>
</protein>
<keyword evidence="1" id="KW-1133">Transmembrane helix</keyword>
<sequence length="93" mass="10103">MCETLATILWEGWTALVLCAAAVFLPGSEALTYPAVLWPGLVLAAAVPAGWVFWALAEQPAPLPPEQLLEKQKPPYRVPDTEVLFVSRSLDLS</sequence>
<comment type="caution">
    <text evidence="2">The sequence shown here is derived from an EMBL/GenBank/DDBJ whole genome shotgun (WGS) entry which is preliminary data.</text>
</comment>
<proteinExistence type="predicted"/>
<accession>A0ABS8FGP0</accession>
<organism evidence="2 3">
    <name type="scientific">Faecalibacterium hominis</name>
    <name type="common">ex Afrizal et al. 2022</name>
    <dbReference type="NCBI Taxonomy" id="2881265"/>
    <lineage>
        <taxon>Bacteria</taxon>
        <taxon>Bacillati</taxon>
        <taxon>Bacillota</taxon>
        <taxon>Clostridia</taxon>
        <taxon>Eubacteriales</taxon>
        <taxon>Oscillospiraceae</taxon>
        <taxon>Faecalibacterium</taxon>
    </lineage>
</organism>
<keyword evidence="1" id="KW-0812">Transmembrane</keyword>
<keyword evidence="1" id="KW-0472">Membrane</keyword>
<keyword evidence="3" id="KW-1185">Reference proteome</keyword>
<feature type="transmembrane region" description="Helical" evidence="1">
    <location>
        <begin position="40"/>
        <end position="57"/>
    </location>
</feature>
<gene>
    <name evidence="2" type="ORF">LKD34_09435</name>
</gene>
<evidence type="ECO:0000313" key="2">
    <source>
        <dbReference type="EMBL" id="MCC2213710.1"/>
    </source>
</evidence>
<evidence type="ECO:0000256" key="1">
    <source>
        <dbReference type="SAM" id="Phobius"/>
    </source>
</evidence>
<dbReference type="EMBL" id="JAJEQO010000013">
    <property type="protein sequence ID" value="MCC2213710.1"/>
    <property type="molecule type" value="Genomic_DNA"/>
</dbReference>
<name>A0ABS8FGP0_9FIRM</name>
<dbReference type="Proteomes" id="UP001199236">
    <property type="component" value="Unassembled WGS sequence"/>
</dbReference>
<dbReference type="RefSeq" id="WP_207684398.1">
    <property type="nucleotide sequence ID" value="NZ_JAJEQO010000013.1"/>
</dbReference>